<evidence type="ECO:0000313" key="1">
    <source>
        <dbReference type="EMBL" id="KAJ0172031.1"/>
    </source>
</evidence>
<gene>
    <name evidence="1" type="ORF">K1T71_012004</name>
</gene>
<organism evidence="1 2">
    <name type="scientific">Dendrolimus kikuchii</name>
    <dbReference type="NCBI Taxonomy" id="765133"/>
    <lineage>
        <taxon>Eukaryota</taxon>
        <taxon>Metazoa</taxon>
        <taxon>Ecdysozoa</taxon>
        <taxon>Arthropoda</taxon>
        <taxon>Hexapoda</taxon>
        <taxon>Insecta</taxon>
        <taxon>Pterygota</taxon>
        <taxon>Neoptera</taxon>
        <taxon>Endopterygota</taxon>
        <taxon>Lepidoptera</taxon>
        <taxon>Glossata</taxon>
        <taxon>Ditrysia</taxon>
        <taxon>Bombycoidea</taxon>
        <taxon>Lasiocampidae</taxon>
        <taxon>Dendrolimus</taxon>
    </lineage>
</organism>
<reference evidence="1 2" key="1">
    <citation type="journal article" date="2021" name="Front. Genet.">
        <title>Chromosome-Level Genome Assembly Reveals Significant Gene Expansion in the Toll and IMD Signaling Pathways of Dendrolimus kikuchii.</title>
        <authorList>
            <person name="Zhou J."/>
            <person name="Wu P."/>
            <person name="Xiong Z."/>
            <person name="Liu N."/>
            <person name="Zhao N."/>
            <person name="Ji M."/>
            <person name="Qiu Y."/>
            <person name="Yang B."/>
        </authorList>
    </citation>
    <scope>NUCLEOTIDE SEQUENCE [LARGE SCALE GENOMIC DNA]</scope>
    <source>
        <strain evidence="1">Ann1</strain>
    </source>
</reference>
<evidence type="ECO:0000313" key="2">
    <source>
        <dbReference type="Proteomes" id="UP000824533"/>
    </source>
</evidence>
<dbReference type="Proteomes" id="UP000824533">
    <property type="component" value="Linkage Group LG22"/>
</dbReference>
<protein>
    <submittedName>
        <fullName evidence="1">Uncharacterized protein</fullName>
    </submittedName>
</protein>
<proteinExistence type="predicted"/>
<sequence>MDSDGEYEVIPCRMNSCTLPFDRVSLENFILTISDQFNFRVVLSDERTTGALLLTAGLTIAGGFVGRHYGGKVGAIFGSAVGGACGVGLVAVSMRDVWEDIKEKLWGLLEVVYDYLAGMGLQDYKNVARFVASRSGCESQIAMLILETASSTLGKKIISNLTTSL</sequence>
<name>A0ACC1CKF7_9NEOP</name>
<keyword evidence="2" id="KW-1185">Reference proteome</keyword>
<accession>A0ACC1CKF7</accession>
<dbReference type="EMBL" id="CM034408">
    <property type="protein sequence ID" value="KAJ0172031.1"/>
    <property type="molecule type" value="Genomic_DNA"/>
</dbReference>
<comment type="caution">
    <text evidence="1">The sequence shown here is derived from an EMBL/GenBank/DDBJ whole genome shotgun (WGS) entry which is preliminary data.</text>
</comment>